<dbReference type="PROSITE" id="PS51354">
    <property type="entry name" value="GLUTAREDOXIN_2"/>
    <property type="match status" value="1"/>
</dbReference>
<dbReference type="Pfam" id="PF00462">
    <property type="entry name" value="Glutaredoxin"/>
    <property type="match status" value="1"/>
</dbReference>
<dbReference type="PRINTS" id="PR00160">
    <property type="entry name" value="GLUTAREDOXIN"/>
</dbReference>
<evidence type="ECO:0000256" key="1">
    <source>
        <dbReference type="ARBA" id="ARBA00007787"/>
    </source>
</evidence>
<dbReference type="InterPro" id="IPR014025">
    <property type="entry name" value="Glutaredoxin_subgr"/>
</dbReference>
<dbReference type="PROSITE" id="PS00195">
    <property type="entry name" value="GLUTAREDOXIN_1"/>
    <property type="match status" value="1"/>
</dbReference>
<dbReference type="PANTHER" id="PTHR34386:SF1">
    <property type="entry name" value="GLUTAREDOXIN-LIKE PROTEIN NRDH"/>
    <property type="match status" value="1"/>
</dbReference>
<evidence type="ECO:0000256" key="2">
    <source>
        <dbReference type="ARBA" id="ARBA00022448"/>
    </source>
</evidence>
<comment type="caution">
    <text evidence="8">The sequence shown here is derived from an EMBL/GenBank/DDBJ whole genome shotgun (WGS) entry which is preliminary data.</text>
</comment>
<keyword evidence="2 6" id="KW-0813">Transport</keyword>
<protein>
    <recommendedName>
        <fullName evidence="6">Glutaredoxin</fullName>
    </recommendedName>
</protein>
<dbReference type="InterPro" id="IPR002109">
    <property type="entry name" value="Glutaredoxin"/>
</dbReference>
<keyword evidence="4" id="KW-1015">Disulfide bond</keyword>
<dbReference type="RefSeq" id="WP_240592250.1">
    <property type="nucleotide sequence ID" value="NZ_JAKUDL010000008.1"/>
</dbReference>
<evidence type="ECO:0000256" key="6">
    <source>
        <dbReference type="RuleBase" id="RU364065"/>
    </source>
</evidence>
<comment type="similarity">
    <text evidence="1 6">Belongs to the glutaredoxin family.</text>
</comment>
<sequence>MGQIEIYTKSYCPHCKAAKQTLAAKGLGFREFDVTDDQELFNEMLNRSQRRTVPQIFIGNVHIGGNQDLMASIKAGEFDKVLKAQGISPKTRSR</sequence>
<comment type="function">
    <text evidence="6">Has a glutathione-disulfide oxidoreductase activity in the presence of NADPH and glutathione reductase. Reduces low molecular weight disulfides and proteins.</text>
</comment>
<dbReference type="Gene3D" id="3.40.30.10">
    <property type="entry name" value="Glutaredoxin"/>
    <property type="match status" value="1"/>
</dbReference>
<dbReference type="InterPro" id="IPR051548">
    <property type="entry name" value="Grx-like_ET"/>
</dbReference>
<keyword evidence="9" id="KW-1185">Reference proteome</keyword>
<dbReference type="CDD" id="cd03418">
    <property type="entry name" value="GRX_GRXb_1_3_like"/>
    <property type="match status" value="1"/>
</dbReference>
<dbReference type="GO" id="GO:0045454">
    <property type="term" value="P:cell redox homeostasis"/>
    <property type="evidence" value="ECO:0007669"/>
    <property type="project" value="InterPro"/>
</dbReference>
<dbReference type="GO" id="GO:0009055">
    <property type="term" value="F:electron transfer activity"/>
    <property type="evidence" value="ECO:0007669"/>
    <property type="project" value="TreeGrafter"/>
</dbReference>
<dbReference type="AlphaFoldDB" id="A0AAJ1BK37"/>
<accession>A0AAJ1BK37</accession>
<evidence type="ECO:0000256" key="3">
    <source>
        <dbReference type="ARBA" id="ARBA00022982"/>
    </source>
</evidence>
<evidence type="ECO:0000259" key="7">
    <source>
        <dbReference type="Pfam" id="PF00462"/>
    </source>
</evidence>
<gene>
    <name evidence="8" type="primary">grxC</name>
    <name evidence="8" type="ORF">MJ923_17845</name>
</gene>
<reference evidence="8 9" key="1">
    <citation type="submission" date="2022-02" db="EMBL/GenBank/DDBJ databases">
        <title>The genome sequence of Shewanella sp. 3B26.</title>
        <authorList>
            <person name="Du J."/>
        </authorList>
    </citation>
    <scope>NUCLEOTIDE SEQUENCE [LARGE SCALE GENOMIC DNA]</scope>
    <source>
        <strain evidence="8 9">3B26</strain>
    </source>
</reference>
<dbReference type="NCBIfam" id="TIGR02181">
    <property type="entry name" value="GRX_bact"/>
    <property type="match status" value="1"/>
</dbReference>
<keyword evidence="6" id="KW-0963">Cytoplasm</keyword>
<dbReference type="SUPFAM" id="SSF52833">
    <property type="entry name" value="Thioredoxin-like"/>
    <property type="match status" value="1"/>
</dbReference>
<keyword evidence="5 6" id="KW-0676">Redox-active center</keyword>
<evidence type="ECO:0000313" key="8">
    <source>
        <dbReference type="EMBL" id="MCH4296176.1"/>
    </source>
</evidence>
<evidence type="ECO:0000256" key="4">
    <source>
        <dbReference type="ARBA" id="ARBA00023157"/>
    </source>
</evidence>
<dbReference type="EMBL" id="JAKUDL010000008">
    <property type="protein sequence ID" value="MCH4296176.1"/>
    <property type="molecule type" value="Genomic_DNA"/>
</dbReference>
<evidence type="ECO:0000313" key="9">
    <source>
        <dbReference type="Proteomes" id="UP001297581"/>
    </source>
</evidence>
<organism evidence="8 9">
    <name type="scientific">Shewanella zhuhaiensis</name>
    <dbReference type="NCBI Taxonomy" id="2919576"/>
    <lineage>
        <taxon>Bacteria</taxon>
        <taxon>Pseudomonadati</taxon>
        <taxon>Pseudomonadota</taxon>
        <taxon>Gammaproteobacteria</taxon>
        <taxon>Alteromonadales</taxon>
        <taxon>Shewanellaceae</taxon>
        <taxon>Shewanella</taxon>
    </lineage>
</organism>
<name>A0AAJ1BK37_9GAMM</name>
<dbReference type="InterPro" id="IPR011900">
    <property type="entry name" value="GRX_bact"/>
</dbReference>
<dbReference type="InterPro" id="IPR011767">
    <property type="entry name" value="GLR_AS"/>
</dbReference>
<dbReference type="InterPro" id="IPR036249">
    <property type="entry name" value="Thioredoxin-like_sf"/>
</dbReference>
<evidence type="ECO:0000256" key="5">
    <source>
        <dbReference type="ARBA" id="ARBA00023284"/>
    </source>
</evidence>
<feature type="domain" description="Glutaredoxin" evidence="7">
    <location>
        <begin position="4"/>
        <end position="63"/>
    </location>
</feature>
<proteinExistence type="inferred from homology"/>
<keyword evidence="3 6" id="KW-0249">Electron transport</keyword>
<dbReference type="PANTHER" id="PTHR34386">
    <property type="entry name" value="GLUTAREDOXIN"/>
    <property type="match status" value="1"/>
</dbReference>
<dbReference type="Proteomes" id="UP001297581">
    <property type="component" value="Unassembled WGS sequence"/>
</dbReference>
<dbReference type="GO" id="GO:0015038">
    <property type="term" value="F:glutathione disulfide oxidoreductase activity"/>
    <property type="evidence" value="ECO:0007669"/>
    <property type="project" value="UniProtKB-UniRule"/>
</dbReference>